<evidence type="ECO:0000313" key="2">
    <source>
        <dbReference type="EMBL" id="MDH1508069.1"/>
    </source>
</evidence>
<dbReference type="Gene3D" id="3.30.450.20">
    <property type="entry name" value="PAS domain"/>
    <property type="match status" value="1"/>
</dbReference>
<dbReference type="Pfam" id="PF13426">
    <property type="entry name" value="PAS_9"/>
    <property type="match status" value="1"/>
</dbReference>
<dbReference type="InterPro" id="IPR052155">
    <property type="entry name" value="Biofilm_reg_signaling"/>
</dbReference>
<organism evidence="2 3">
    <name type="scientific">Aeromonas caviae</name>
    <name type="common">Aeromonas punctata</name>
    <dbReference type="NCBI Taxonomy" id="648"/>
    <lineage>
        <taxon>Bacteria</taxon>
        <taxon>Pseudomonadati</taxon>
        <taxon>Pseudomonadota</taxon>
        <taxon>Gammaproteobacteria</taxon>
        <taxon>Aeromonadales</taxon>
        <taxon>Aeromonadaceae</taxon>
        <taxon>Aeromonas</taxon>
    </lineage>
</organism>
<dbReference type="CDD" id="cd00130">
    <property type="entry name" value="PAS"/>
    <property type="match status" value="1"/>
</dbReference>
<dbReference type="RefSeq" id="WP_128314303.1">
    <property type="nucleotide sequence ID" value="NZ_JAOCIZ010000240.1"/>
</dbReference>
<dbReference type="PROSITE" id="PS50112">
    <property type="entry name" value="PAS"/>
    <property type="match status" value="1"/>
</dbReference>
<dbReference type="InterPro" id="IPR035965">
    <property type="entry name" value="PAS-like_dom_sf"/>
</dbReference>
<accession>A0AA42RD92</accession>
<proteinExistence type="predicted"/>
<dbReference type="Pfam" id="PF00990">
    <property type="entry name" value="GGDEF"/>
    <property type="match status" value="1"/>
</dbReference>
<reference evidence="2" key="1">
    <citation type="submission" date="2022-09" db="EMBL/GenBank/DDBJ databases">
        <title>Intensive care unit water sources are persistently colonized with multi-drug resistant bacteria and are the site of extensive horizontal gene transfer of antibiotic resistance genes.</title>
        <authorList>
            <person name="Diorio-Toth L."/>
        </authorList>
    </citation>
    <scope>NUCLEOTIDE SEQUENCE</scope>
    <source>
        <strain evidence="2">GD03710</strain>
    </source>
</reference>
<dbReference type="InterPro" id="IPR000014">
    <property type="entry name" value="PAS"/>
</dbReference>
<dbReference type="SUPFAM" id="SSF55785">
    <property type="entry name" value="PYP-like sensor domain (PAS domain)"/>
    <property type="match status" value="1"/>
</dbReference>
<dbReference type="InterPro" id="IPR029787">
    <property type="entry name" value="Nucleotide_cyclase"/>
</dbReference>
<evidence type="ECO:0000313" key="3">
    <source>
        <dbReference type="Proteomes" id="UP001161704"/>
    </source>
</evidence>
<dbReference type="Gene3D" id="3.30.70.270">
    <property type="match status" value="1"/>
</dbReference>
<dbReference type="InterPro" id="IPR043128">
    <property type="entry name" value="Rev_trsase/Diguanyl_cyclase"/>
</dbReference>
<protein>
    <submittedName>
        <fullName evidence="2">PAS domain S-box protein</fullName>
    </submittedName>
</protein>
<dbReference type="PANTHER" id="PTHR44757:SF2">
    <property type="entry name" value="BIOFILM ARCHITECTURE MAINTENANCE PROTEIN MBAA"/>
    <property type="match status" value="1"/>
</dbReference>
<sequence>MHWLRLQASGKLWLAAASPSSHSHSQPQVIDDVAQCAVAKLQLSVQLQSKLLSALFGDLSQGAFLCDPQGTLLAANEAFLQLMGYRCEELIGQSSDLLLPLFAQGELAADFRCLIHERSRWEGELSACRKGGELFPLWLQVRYLAVDSQEASSGYFLGLTTDLRASRQLEESVLQLSRTDSLAELNRILLEDRLALDIRQAELTHSKVALIRVSLSRFRALNEYYGRAIGDWVLMSQMQRLQRLGRCE</sequence>
<comment type="caution">
    <text evidence="2">The sequence shown here is derived from an EMBL/GenBank/DDBJ whole genome shotgun (WGS) entry which is preliminary data.</text>
</comment>
<dbReference type="NCBIfam" id="TIGR00229">
    <property type="entry name" value="sensory_box"/>
    <property type="match status" value="1"/>
</dbReference>
<dbReference type="SMART" id="SM00091">
    <property type="entry name" value="PAS"/>
    <property type="match status" value="1"/>
</dbReference>
<dbReference type="EMBL" id="JAOCIZ010000240">
    <property type="protein sequence ID" value="MDH1508069.1"/>
    <property type="molecule type" value="Genomic_DNA"/>
</dbReference>
<dbReference type="InterPro" id="IPR000160">
    <property type="entry name" value="GGDEF_dom"/>
</dbReference>
<dbReference type="PANTHER" id="PTHR44757">
    <property type="entry name" value="DIGUANYLATE CYCLASE DGCP"/>
    <property type="match status" value="1"/>
</dbReference>
<dbReference type="AlphaFoldDB" id="A0AA42RD92"/>
<feature type="domain" description="PAS" evidence="1">
    <location>
        <begin position="48"/>
        <end position="100"/>
    </location>
</feature>
<gene>
    <name evidence="2" type="ORF">N5I20_23845</name>
</gene>
<evidence type="ECO:0000259" key="1">
    <source>
        <dbReference type="PROSITE" id="PS50112"/>
    </source>
</evidence>
<name>A0AA42RD92_AERCA</name>
<dbReference type="SUPFAM" id="SSF55073">
    <property type="entry name" value="Nucleotide cyclase"/>
    <property type="match status" value="1"/>
</dbReference>
<dbReference type="Proteomes" id="UP001161704">
    <property type="component" value="Unassembled WGS sequence"/>
</dbReference>